<dbReference type="PANTHER" id="PTHR43471:SF1">
    <property type="entry name" value="ABC TRANSPORTER PERMEASE PROTEIN NOSY-RELATED"/>
    <property type="match status" value="1"/>
</dbReference>
<organism evidence="2 3">
    <name type="scientific">Tumebacillus lipolyticus</name>
    <dbReference type="NCBI Taxonomy" id="1280370"/>
    <lineage>
        <taxon>Bacteria</taxon>
        <taxon>Bacillati</taxon>
        <taxon>Bacillota</taxon>
        <taxon>Bacilli</taxon>
        <taxon>Bacillales</taxon>
        <taxon>Alicyclobacillaceae</taxon>
        <taxon>Tumebacillus</taxon>
    </lineage>
</organism>
<keyword evidence="3" id="KW-1185">Reference proteome</keyword>
<evidence type="ECO:0000313" key="3">
    <source>
        <dbReference type="Proteomes" id="UP001597343"/>
    </source>
</evidence>
<name>A0ABW4ZXT6_9BACL</name>
<dbReference type="PANTHER" id="PTHR43471">
    <property type="entry name" value="ABC TRANSPORTER PERMEASE"/>
    <property type="match status" value="1"/>
</dbReference>
<sequence>MSVWIIARREMRQGFRNPWSYSFLLLFSLFSLALLLIQSNNAMGLQGYTHTTGMMINLTLYLLPLMTLLLGSFSLTSEKEDGGWQLLSTYALSSAAFLTGKFLGLFAVLLAIVATGFGLFGVVGALVGQDISLTSLFAFVTFSVATLVLYLAVALLVGAVAKNRWQALTIGVGIWFVTVLAWPTLLISLLNLLPYPAIRPTLGILTLINPAEVVRVVTVTKLGGGAVFGPEYYRFIDWIKGGYGTTAAVVFGLLWTIGFTGLSSWLWERGRGRE</sequence>
<reference evidence="3" key="1">
    <citation type="journal article" date="2019" name="Int. J. Syst. Evol. Microbiol.">
        <title>The Global Catalogue of Microorganisms (GCM) 10K type strain sequencing project: providing services to taxonomists for standard genome sequencing and annotation.</title>
        <authorList>
            <consortium name="The Broad Institute Genomics Platform"/>
            <consortium name="The Broad Institute Genome Sequencing Center for Infectious Disease"/>
            <person name="Wu L."/>
            <person name="Ma J."/>
        </authorList>
    </citation>
    <scope>NUCLEOTIDE SEQUENCE [LARGE SCALE GENOMIC DNA]</scope>
    <source>
        <strain evidence="3">CGMCC 1.13574</strain>
    </source>
</reference>
<keyword evidence="1" id="KW-0812">Transmembrane</keyword>
<evidence type="ECO:0000256" key="1">
    <source>
        <dbReference type="SAM" id="Phobius"/>
    </source>
</evidence>
<feature type="transmembrane region" description="Helical" evidence="1">
    <location>
        <begin position="172"/>
        <end position="193"/>
    </location>
</feature>
<dbReference type="EMBL" id="JBHUIO010000005">
    <property type="protein sequence ID" value="MFD2170000.1"/>
    <property type="molecule type" value="Genomic_DNA"/>
</dbReference>
<feature type="transmembrane region" description="Helical" evidence="1">
    <location>
        <begin position="243"/>
        <end position="267"/>
    </location>
</feature>
<protein>
    <submittedName>
        <fullName evidence="2">ABC transporter permease subunit</fullName>
    </submittedName>
</protein>
<feature type="transmembrane region" description="Helical" evidence="1">
    <location>
        <begin position="133"/>
        <end position="160"/>
    </location>
</feature>
<feature type="transmembrane region" description="Helical" evidence="1">
    <location>
        <begin position="54"/>
        <end position="75"/>
    </location>
</feature>
<keyword evidence="1" id="KW-0472">Membrane</keyword>
<dbReference type="RefSeq" id="WP_386045587.1">
    <property type="nucleotide sequence ID" value="NZ_JBHUIO010000005.1"/>
</dbReference>
<comment type="caution">
    <text evidence="2">The sequence shown here is derived from an EMBL/GenBank/DDBJ whole genome shotgun (WGS) entry which is preliminary data.</text>
</comment>
<feature type="transmembrane region" description="Helical" evidence="1">
    <location>
        <begin position="102"/>
        <end position="127"/>
    </location>
</feature>
<gene>
    <name evidence="2" type="ORF">ACFSOY_08325</name>
</gene>
<proteinExistence type="predicted"/>
<evidence type="ECO:0000313" key="2">
    <source>
        <dbReference type="EMBL" id="MFD2170000.1"/>
    </source>
</evidence>
<accession>A0ABW4ZXT6</accession>
<keyword evidence="1" id="KW-1133">Transmembrane helix</keyword>
<dbReference type="Pfam" id="PF12679">
    <property type="entry name" value="ABC2_membrane_2"/>
    <property type="match status" value="1"/>
</dbReference>
<dbReference type="Proteomes" id="UP001597343">
    <property type="component" value="Unassembled WGS sequence"/>
</dbReference>